<dbReference type="Proteomes" id="UP001525379">
    <property type="component" value="Unassembled WGS sequence"/>
</dbReference>
<dbReference type="Gene3D" id="3.90.1150.10">
    <property type="entry name" value="Aspartate Aminotransferase, domain 1"/>
    <property type="match status" value="1"/>
</dbReference>
<comment type="similarity">
    <text evidence="5">Belongs to the class-II pyridoxal-phosphate-dependent aminotransferase family. MalY/PatB cystathionine beta-lyase subfamily.</text>
</comment>
<evidence type="ECO:0000313" key="8">
    <source>
        <dbReference type="Proteomes" id="UP001525379"/>
    </source>
</evidence>
<organism evidence="7 8">
    <name type="scientific">Pseudoclavibacter albus</name>
    <dbReference type="NCBI Taxonomy" id="272241"/>
    <lineage>
        <taxon>Bacteria</taxon>
        <taxon>Bacillati</taxon>
        <taxon>Actinomycetota</taxon>
        <taxon>Actinomycetes</taxon>
        <taxon>Micrococcales</taxon>
        <taxon>Microbacteriaceae</taxon>
        <taxon>Pseudoclavibacter</taxon>
    </lineage>
</organism>
<dbReference type="InterPro" id="IPR015424">
    <property type="entry name" value="PyrdxlP-dep_Trfase"/>
</dbReference>
<comment type="cofactor">
    <cofactor evidence="1">
        <name>pyridoxal 5'-phosphate</name>
        <dbReference type="ChEBI" id="CHEBI:597326"/>
    </cofactor>
</comment>
<name>A0ABT2HYD4_9MICO</name>
<reference evidence="7 8" key="1">
    <citation type="submission" date="2022-04" db="EMBL/GenBank/DDBJ databases">
        <title>Human microbiome associated bacterial genomes.</title>
        <authorList>
            <person name="Sandstrom S."/>
            <person name="Salamzade R."/>
            <person name="Kalan L.R."/>
        </authorList>
    </citation>
    <scope>NUCLEOTIDE SEQUENCE [LARGE SCALE GENOMIC DNA]</scope>
    <source>
        <strain evidence="8">p3-SID1799</strain>
    </source>
</reference>
<dbReference type="InterPro" id="IPR015421">
    <property type="entry name" value="PyrdxlP-dep_Trfase_major"/>
</dbReference>
<dbReference type="EC" id="4.4.1.13" evidence="2"/>
<keyword evidence="3" id="KW-0663">Pyridoxal phosphate</keyword>
<proteinExistence type="inferred from homology"/>
<accession>A0ABT2HYD4</accession>
<evidence type="ECO:0000256" key="4">
    <source>
        <dbReference type="ARBA" id="ARBA00023239"/>
    </source>
</evidence>
<dbReference type="NCBIfam" id="TIGR04350">
    <property type="entry name" value="C_S_lyase_PatB"/>
    <property type="match status" value="1"/>
</dbReference>
<dbReference type="PANTHER" id="PTHR43525">
    <property type="entry name" value="PROTEIN MALY"/>
    <property type="match status" value="1"/>
</dbReference>
<dbReference type="EMBL" id="JALXSQ010000037">
    <property type="protein sequence ID" value="MCT2043330.1"/>
    <property type="molecule type" value="Genomic_DNA"/>
</dbReference>
<dbReference type="Pfam" id="PF00155">
    <property type="entry name" value="Aminotran_1_2"/>
    <property type="match status" value="1"/>
</dbReference>
<evidence type="ECO:0000256" key="3">
    <source>
        <dbReference type="ARBA" id="ARBA00022898"/>
    </source>
</evidence>
<keyword evidence="7" id="KW-0808">Transferase</keyword>
<sequence>MSYDFSTLVCRTNSGSKKWDLMATSCPNVTADVAPFSVADLDIPHAPEIVSALTEFLTSGGILGYAQPSAAYLDAVASWMLRRHGWTIDPSWVCMTPGIVPAIYTAIRAFSEPGDAVIISTPVYYPFFEAIERTGRTLARNPLILENGHYRYDFEQLEELASRPDTKVMLLCSPHNPIGQAWSRDDLHRIADICLSHGVVLVSDEIHFDLVMPGTTHTVTALAHPEISRQLIVCTAPSKSFNIAGLATSNIIIPDVNMRHRFRQEHAAQGETAVNTLGYVACQAAYERAEGWLDALIEHVQHNHEVLRDFLAERMPEIVVHKLEASYLQWLDLRALGIAPERLEELFTQEAHVFFDEGYIFGEEGAGFERMNIACPTETLLAGLERMVAVLERELGRA</sequence>
<protein>
    <recommendedName>
        <fullName evidence="2">cysteine-S-conjugate beta-lyase</fullName>
        <ecNumber evidence="2">4.4.1.13</ecNumber>
    </recommendedName>
</protein>
<comment type="caution">
    <text evidence="7">The sequence shown here is derived from an EMBL/GenBank/DDBJ whole genome shotgun (WGS) entry which is preliminary data.</text>
</comment>
<dbReference type="InterPro" id="IPR004839">
    <property type="entry name" value="Aminotransferase_I/II_large"/>
</dbReference>
<dbReference type="InterPro" id="IPR051798">
    <property type="entry name" value="Class-II_PLP-Dep_Aminotrans"/>
</dbReference>
<dbReference type="RefSeq" id="WP_260104531.1">
    <property type="nucleotide sequence ID" value="NZ_JALXSQ010000037.1"/>
</dbReference>
<evidence type="ECO:0000259" key="6">
    <source>
        <dbReference type="Pfam" id="PF00155"/>
    </source>
</evidence>
<dbReference type="Gene3D" id="3.40.640.10">
    <property type="entry name" value="Type I PLP-dependent aspartate aminotransferase-like (Major domain)"/>
    <property type="match status" value="1"/>
</dbReference>
<dbReference type="SUPFAM" id="SSF53383">
    <property type="entry name" value="PLP-dependent transferases"/>
    <property type="match status" value="1"/>
</dbReference>
<dbReference type="InterPro" id="IPR027619">
    <property type="entry name" value="C-S_lyase_PatB-like"/>
</dbReference>
<keyword evidence="4" id="KW-0456">Lyase</keyword>
<evidence type="ECO:0000256" key="1">
    <source>
        <dbReference type="ARBA" id="ARBA00001933"/>
    </source>
</evidence>
<dbReference type="GO" id="GO:0008483">
    <property type="term" value="F:transaminase activity"/>
    <property type="evidence" value="ECO:0007669"/>
    <property type="project" value="UniProtKB-KW"/>
</dbReference>
<evidence type="ECO:0000313" key="7">
    <source>
        <dbReference type="EMBL" id="MCT2043330.1"/>
    </source>
</evidence>
<evidence type="ECO:0000256" key="5">
    <source>
        <dbReference type="ARBA" id="ARBA00037974"/>
    </source>
</evidence>
<feature type="domain" description="Aminotransferase class I/classII large" evidence="6">
    <location>
        <begin position="36"/>
        <end position="381"/>
    </location>
</feature>
<keyword evidence="7" id="KW-0032">Aminotransferase</keyword>
<evidence type="ECO:0000256" key="2">
    <source>
        <dbReference type="ARBA" id="ARBA00012224"/>
    </source>
</evidence>
<dbReference type="CDD" id="cd00609">
    <property type="entry name" value="AAT_like"/>
    <property type="match status" value="1"/>
</dbReference>
<keyword evidence="8" id="KW-1185">Reference proteome</keyword>
<dbReference type="PANTHER" id="PTHR43525:SF1">
    <property type="entry name" value="PROTEIN MALY"/>
    <property type="match status" value="1"/>
</dbReference>
<gene>
    <name evidence="7" type="ORF">M3D15_08305</name>
</gene>
<dbReference type="InterPro" id="IPR015422">
    <property type="entry name" value="PyrdxlP-dep_Trfase_small"/>
</dbReference>